<dbReference type="InterPro" id="IPR010970">
    <property type="entry name" value="Cys_dSase_SufS"/>
</dbReference>
<evidence type="ECO:0000256" key="8">
    <source>
        <dbReference type="RuleBase" id="RU004506"/>
    </source>
</evidence>
<evidence type="ECO:0000256" key="3">
    <source>
        <dbReference type="ARBA" id="ARBA00012239"/>
    </source>
</evidence>
<evidence type="ECO:0000313" key="10">
    <source>
        <dbReference type="EMBL" id="EHR35629.1"/>
    </source>
</evidence>
<evidence type="ECO:0000256" key="5">
    <source>
        <dbReference type="ARBA" id="ARBA00022898"/>
    </source>
</evidence>
<dbReference type="InterPro" id="IPR000192">
    <property type="entry name" value="Aminotrans_V_dom"/>
</dbReference>
<keyword evidence="4 8" id="KW-0808">Transferase</keyword>
<dbReference type="HOGENOM" id="CLU_003433_2_5_9"/>
<dbReference type="AlphaFoldDB" id="H3NLV9"/>
<evidence type="ECO:0000256" key="2">
    <source>
        <dbReference type="ARBA" id="ARBA00010447"/>
    </source>
</evidence>
<dbReference type="Pfam" id="PF00266">
    <property type="entry name" value="Aminotran_5"/>
    <property type="match status" value="1"/>
</dbReference>
<dbReference type="Gene3D" id="3.40.640.10">
    <property type="entry name" value="Type I PLP-dependent aspartate aminotransferase-like (Major domain)"/>
    <property type="match status" value="1"/>
</dbReference>
<evidence type="ECO:0000256" key="7">
    <source>
        <dbReference type="RuleBase" id="RU004504"/>
    </source>
</evidence>
<dbReference type="GO" id="GO:0031071">
    <property type="term" value="F:cysteine desulfurase activity"/>
    <property type="evidence" value="ECO:0007669"/>
    <property type="project" value="UniProtKB-UniRule"/>
</dbReference>
<comment type="caution">
    <text evidence="10">The sequence shown here is derived from an EMBL/GenBank/DDBJ whole genome shotgun (WGS) entry which is preliminary data.</text>
</comment>
<dbReference type="InterPro" id="IPR015422">
    <property type="entry name" value="PyrdxlP-dep_Trfase_small"/>
</dbReference>
<reference evidence="10 11" key="1">
    <citation type="submission" date="2012-01" db="EMBL/GenBank/DDBJ databases">
        <title>The Genome Sequence of Helcococcus kunzii ATCC 51366.</title>
        <authorList>
            <consortium name="The Broad Institute Genome Sequencing Platform"/>
            <person name="Earl A."/>
            <person name="Ward D."/>
            <person name="Feldgarden M."/>
            <person name="Gevers D."/>
            <person name="Huys G."/>
            <person name="Young S.K."/>
            <person name="Zeng Q."/>
            <person name="Gargeya S."/>
            <person name="Fitzgerald M."/>
            <person name="Haas B."/>
            <person name="Abouelleil A."/>
            <person name="Alvarado L."/>
            <person name="Arachchi H.M."/>
            <person name="Berlin A."/>
            <person name="Chapman S.B."/>
            <person name="Gearin G."/>
            <person name="Goldberg J."/>
            <person name="Griggs A."/>
            <person name="Gujja S."/>
            <person name="Hansen M."/>
            <person name="Heiman D."/>
            <person name="Howarth C."/>
            <person name="Larimer J."/>
            <person name="Lui A."/>
            <person name="MacDonald P.J.P."/>
            <person name="McCowen C."/>
            <person name="Montmayeur A."/>
            <person name="Murphy C."/>
            <person name="Neiman D."/>
            <person name="Pearson M."/>
            <person name="Priest M."/>
            <person name="Roberts A."/>
            <person name="Saif S."/>
            <person name="Shea T."/>
            <person name="Sisk P."/>
            <person name="Stolte C."/>
            <person name="Sykes S."/>
            <person name="Wortman J."/>
            <person name="Nusbaum C."/>
            <person name="Birren B."/>
        </authorList>
    </citation>
    <scope>NUCLEOTIDE SEQUENCE [LARGE SCALE GENOMIC DNA]</scope>
    <source>
        <strain evidence="10 11">ATCC 51366</strain>
    </source>
</reference>
<dbReference type="PANTHER" id="PTHR43586:SF8">
    <property type="entry name" value="CYSTEINE DESULFURASE 1, CHLOROPLASTIC"/>
    <property type="match status" value="1"/>
</dbReference>
<accession>H3NLV9</accession>
<gene>
    <name evidence="10" type="ORF">HMPREF9709_00320</name>
</gene>
<dbReference type="PATRIC" id="fig|883114.3.peg.315"/>
<dbReference type="PROSITE" id="PS00595">
    <property type="entry name" value="AA_TRANSFER_CLASS_5"/>
    <property type="match status" value="1"/>
</dbReference>
<feature type="domain" description="Aminotransferase class V" evidence="9">
    <location>
        <begin position="22"/>
        <end position="392"/>
    </location>
</feature>
<dbReference type="NCBIfam" id="TIGR01979">
    <property type="entry name" value="sufS"/>
    <property type="match status" value="1"/>
</dbReference>
<dbReference type="CDD" id="cd06453">
    <property type="entry name" value="SufS_like"/>
    <property type="match status" value="1"/>
</dbReference>
<dbReference type="SUPFAM" id="SSF53383">
    <property type="entry name" value="PLP-dependent transferases"/>
    <property type="match status" value="1"/>
</dbReference>
<dbReference type="PANTHER" id="PTHR43586">
    <property type="entry name" value="CYSTEINE DESULFURASE"/>
    <property type="match status" value="1"/>
</dbReference>
<dbReference type="GO" id="GO:0006534">
    <property type="term" value="P:cysteine metabolic process"/>
    <property type="evidence" value="ECO:0007669"/>
    <property type="project" value="UniProtKB-UniRule"/>
</dbReference>
<dbReference type="EMBL" id="AGEI01000011">
    <property type="protein sequence ID" value="EHR35629.1"/>
    <property type="molecule type" value="Genomic_DNA"/>
</dbReference>
<keyword evidence="11" id="KW-1185">Reference proteome</keyword>
<dbReference type="STRING" id="883114.HMPREF9709_00320"/>
<keyword evidence="5 8" id="KW-0663">Pyridoxal phosphate</keyword>
<dbReference type="InterPro" id="IPR015421">
    <property type="entry name" value="PyrdxlP-dep_Trfase_major"/>
</dbReference>
<organism evidence="10 11">
    <name type="scientific">Helcococcus kunzii ATCC 51366</name>
    <dbReference type="NCBI Taxonomy" id="883114"/>
    <lineage>
        <taxon>Bacteria</taxon>
        <taxon>Bacillati</taxon>
        <taxon>Bacillota</taxon>
        <taxon>Tissierellia</taxon>
        <taxon>Tissierellales</taxon>
        <taxon>Peptoniphilaceae</taxon>
        <taxon>Helcococcus</taxon>
    </lineage>
</organism>
<evidence type="ECO:0000256" key="4">
    <source>
        <dbReference type="ARBA" id="ARBA00022679"/>
    </source>
</evidence>
<sequence length="406" mass="46781">MIDIKETRKDFPFFENNKNIAFLDSAATTQKPKVVIDFINEYYTQMNANAHRGTYKKSVESSLLVEDTREKVRKFINASKTEEIIFTKNATEALNLVSYSYGFNNLQSGDEILISIAEHHSNLVNWQYIAKKTGAKLVYFYLDENLNFDQNDFENKLNKNTKIVAFTAQSNVLSFYVPVKEMIEKVREKTEAIVIIDGAQAVTHQKIDVNSLDCDFFAFSGHKLYSIQGAGVLFGKYEILDKMQPFLFGGDMIEYTYEQDTSFAQLPSKFEAGTMDVAAIISLGKAIEYIEKLGVNNIYKYEKMLVDYCLEKLNQLDYIKIYYPHKNQKGTNIAFTFKSVHPHDVSQILDFYDVNIRVGHHCAQPLHRYLKINSSCRISIAFYNNFEDIDKLILALEKVKEIFYGN</sequence>
<dbReference type="GeneID" id="96998332"/>
<comment type="cofactor">
    <cofactor evidence="1 7">
        <name>pyridoxal 5'-phosphate</name>
        <dbReference type="ChEBI" id="CHEBI:597326"/>
    </cofactor>
</comment>
<protein>
    <recommendedName>
        <fullName evidence="3 8">Cysteine desulfurase</fullName>
        <ecNumber evidence="3 8">2.8.1.7</ecNumber>
    </recommendedName>
</protein>
<dbReference type="InterPro" id="IPR015424">
    <property type="entry name" value="PyrdxlP-dep_Trfase"/>
</dbReference>
<evidence type="ECO:0000256" key="6">
    <source>
        <dbReference type="ARBA" id="ARBA00050776"/>
    </source>
</evidence>
<dbReference type="GO" id="GO:0030170">
    <property type="term" value="F:pyridoxal phosphate binding"/>
    <property type="evidence" value="ECO:0007669"/>
    <property type="project" value="UniProtKB-UniRule"/>
</dbReference>
<dbReference type="RefSeq" id="WP_005397297.1">
    <property type="nucleotide sequence ID" value="NZ_JH601088.1"/>
</dbReference>
<comment type="function">
    <text evidence="8">Catalyzes the removal of elemental sulfur and selenium atoms from L-cysteine, L-cystine, L-selenocysteine, and L-selenocystine to produce L-alanine.</text>
</comment>
<name>H3NLV9_9FIRM</name>
<dbReference type="eggNOG" id="COG0520">
    <property type="taxonomic scope" value="Bacteria"/>
</dbReference>
<dbReference type="InterPro" id="IPR020578">
    <property type="entry name" value="Aminotrans_V_PyrdxlP_BS"/>
</dbReference>
<evidence type="ECO:0000259" key="9">
    <source>
        <dbReference type="Pfam" id="PF00266"/>
    </source>
</evidence>
<dbReference type="OrthoDB" id="9804366at2"/>
<proteinExistence type="inferred from homology"/>
<comment type="similarity">
    <text evidence="2 8">Belongs to the class-V pyridoxal-phosphate-dependent aminotransferase family. Csd subfamily.</text>
</comment>
<dbReference type="EC" id="2.8.1.7" evidence="3 8"/>
<dbReference type="Gene3D" id="3.90.1150.10">
    <property type="entry name" value="Aspartate Aminotransferase, domain 1"/>
    <property type="match status" value="1"/>
</dbReference>
<comment type="catalytic activity">
    <reaction evidence="6 8">
        <text>(sulfur carrier)-H + L-cysteine = (sulfur carrier)-SH + L-alanine</text>
        <dbReference type="Rhea" id="RHEA:43892"/>
        <dbReference type="Rhea" id="RHEA-COMP:14737"/>
        <dbReference type="Rhea" id="RHEA-COMP:14739"/>
        <dbReference type="ChEBI" id="CHEBI:29917"/>
        <dbReference type="ChEBI" id="CHEBI:35235"/>
        <dbReference type="ChEBI" id="CHEBI:57972"/>
        <dbReference type="ChEBI" id="CHEBI:64428"/>
        <dbReference type="EC" id="2.8.1.7"/>
    </reaction>
</comment>
<dbReference type="Proteomes" id="UP000004191">
    <property type="component" value="Unassembled WGS sequence"/>
</dbReference>
<evidence type="ECO:0000313" key="11">
    <source>
        <dbReference type="Proteomes" id="UP000004191"/>
    </source>
</evidence>
<evidence type="ECO:0000256" key="1">
    <source>
        <dbReference type="ARBA" id="ARBA00001933"/>
    </source>
</evidence>